<gene>
    <name evidence="1" type="ORF">XNOV1_A011996</name>
</gene>
<reference evidence="1" key="1">
    <citation type="submission" date="2023-08" db="EMBL/GenBank/DDBJ databases">
        <authorList>
            <person name="Alioto T."/>
            <person name="Alioto T."/>
            <person name="Gomez Garrido J."/>
        </authorList>
    </citation>
    <scope>NUCLEOTIDE SEQUENCE</scope>
</reference>
<evidence type="ECO:0000313" key="1">
    <source>
        <dbReference type="EMBL" id="CAJ1060775.1"/>
    </source>
</evidence>
<dbReference type="EMBL" id="OY660870">
    <property type="protein sequence ID" value="CAJ1060775.1"/>
    <property type="molecule type" value="Genomic_DNA"/>
</dbReference>
<organism evidence="1 2">
    <name type="scientific">Xyrichtys novacula</name>
    <name type="common">Pearly razorfish</name>
    <name type="synonym">Hemipteronotus novacula</name>
    <dbReference type="NCBI Taxonomy" id="13765"/>
    <lineage>
        <taxon>Eukaryota</taxon>
        <taxon>Metazoa</taxon>
        <taxon>Chordata</taxon>
        <taxon>Craniata</taxon>
        <taxon>Vertebrata</taxon>
        <taxon>Euteleostomi</taxon>
        <taxon>Actinopterygii</taxon>
        <taxon>Neopterygii</taxon>
        <taxon>Teleostei</taxon>
        <taxon>Neoteleostei</taxon>
        <taxon>Acanthomorphata</taxon>
        <taxon>Eupercaria</taxon>
        <taxon>Labriformes</taxon>
        <taxon>Labridae</taxon>
        <taxon>Xyrichtys</taxon>
    </lineage>
</organism>
<dbReference type="AlphaFoldDB" id="A0AAV1FIB3"/>
<proteinExistence type="predicted"/>
<dbReference type="Proteomes" id="UP001178508">
    <property type="component" value="Chromosome 7"/>
</dbReference>
<accession>A0AAV1FIB3</accession>
<keyword evidence="2" id="KW-1185">Reference proteome</keyword>
<protein>
    <submittedName>
        <fullName evidence="1">Uncharacterized protein</fullName>
    </submittedName>
</protein>
<sequence length="64" mass="7197">SRSIPSSRGEEWTAAMCFIAVNFSWQREMMKKCKTGPDGYSSLVYCEGLDIVEADEGSRILEET</sequence>
<evidence type="ECO:0000313" key="2">
    <source>
        <dbReference type="Proteomes" id="UP001178508"/>
    </source>
</evidence>
<feature type="non-terminal residue" evidence="1">
    <location>
        <position position="64"/>
    </location>
</feature>
<name>A0AAV1FIB3_XYRNO</name>
<feature type="non-terminal residue" evidence="1">
    <location>
        <position position="1"/>
    </location>
</feature>